<dbReference type="InParanoid" id="D6WRH4"/>
<reference evidence="2 3" key="2">
    <citation type="journal article" date="2010" name="Nucleic Acids Res.">
        <title>BeetleBase in 2010: revisions to provide comprehensive genomic information for Tribolium castaneum.</title>
        <authorList>
            <person name="Kim H.S."/>
            <person name="Murphy T."/>
            <person name="Xia J."/>
            <person name="Caragea D."/>
            <person name="Park Y."/>
            <person name="Beeman R.W."/>
            <person name="Lorenzen M.D."/>
            <person name="Butcher S."/>
            <person name="Manak J.R."/>
            <person name="Brown S.J."/>
        </authorList>
    </citation>
    <scope>GENOME REANNOTATION</scope>
    <source>
        <strain evidence="2 3">Georgia GA2</strain>
    </source>
</reference>
<dbReference type="HOGENOM" id="CLU_1436174_0_0_1"/>
<evidence type="ECO:0000313" key="2">
    <source>
        <dbReference type="EMBL" id="EFA06568.1"/>
    </source>
</evidence>
<dbReference type="PROSITE" id="PS51257">
    <property type="entry name" value="PROKAR_LIPOPROTEIN"/>
    <property type="match status" value="1"/>
</dbReference>
<dbReference type="AlphaFoldDB" id="D6WRH4"/>
<dbReference type="Proteomes" id="UP000007266">
    <property type="component" value="Linkage group 7"/>
</dbReference>
<sequence>MKWFLLIFVCLSTTSCTIYSTENEDGSYTIGLNSDSRGESANSVLALLTKSAGYTLNDNQETQTPERLFHSESAKEQPTLESRGLLEPHLEILQLIEVFLKFKGELVSRLHSLVTDNYDLLRSVYSTLVNKIGNLHSFTLTGIRVLRKVLEFAIALFGQWQMSYPPAGNQESDLGTAFGLRRNGNFFRK</sequence>
<protein>
    <submittedName>
        <fullName evidence="2">Uncharacterized protein</fullName>
    </submittedName>
</protein>
<evidence type="ECO:0000256" key="1">
    <source>
        <dbReference type="SAM" id="SignalP"/>
    </source>
</evidence>
<keyword evidence="3" id="KW-1185">Reference proteome</keyword>
<accession>D6WRH4</accession>
<name>D6WRH4_TRICA</name>
<proteinExistence type="predicted"/>
<feature type="signal peptide" evidence="1">
    <location>
        <begin position="1"/>
        <end position="16"/>
    </location>
</feature>
<keyword evidence="1" id="KW-0732">Signal</keyword>
<dbReference type="EMBL" id="KQ971351">
    <property type="protein sequence ID" value="EFA06568.1"/>
    <property type="molecule type" value="Genomic_DNA"/>
</dbReference>
<feature type="chain" id="PRO_5003090103" evidence="1">
    <location>
        <begin position="17"/>
        <end position="189"/>
    </location>
</feature>
<evidence type="ECO:0000313" key="3">
    <source>
        <dbReference type="Proteomes" id="UP000007266"/>
    </source>
</evidence>
<organism evidence="2 3">
    <name type="scientific">Tribolium castaneum</name>
    <name type="common">Red flour beetle</name>
    <dbReference type="NCBI Taxonomy" id="7070"/>
    <lineage>
        <taxon>Eukaryota</taxon>
        <taxon>Metazoa</taxon>
        <taxon>Ecdysozoa</taxon>
        <taxon>Arthropoda</taxon>
        <taxon>Hexapoda</taxon>
        <taxon>Insecta</taxon>
        <taxon>Pterygota</taxon>
        <taxon>Neoptera</taxon>
        <taxon>Endopterygota</taxon>
        <taxon>Coleoptera</taxon>
        <taxon>Polyphaga</taxon>
        <taxon>Cucujiformia</taxon>
        <taxon>Tenebrionidae</taxon>
        <taxon>Tenebrionidae incertae sedis</taxon>
        <taxon>Tribolium</taxon>
    </lineage>
</organism>
<gene>
    <name evidence="2" type="primary">AUGUSTUS-3.0.2_09479</name>
    <name evidence="2" type="ORF">TcasGA2_TC009479</name>
</gene>
<dbReference type="KEGG" id="tca:103313521"/>
<dbReference type="OrthoDB" id="6748747at2759"/>
<reference evidence="2 3" key="1">
    <citation type="journal article" date="2008" name="Nature">
        <title>The genome of the model beetle and pest Tribolium castaneum.</title>
        <authorList>
            <consortium name="Tribolium Genome Sequencing Consortium"/>
            <person name="Richards S."/>
            <person name="Gibbs R.A."/>
            <person name="Weinstock G.M."/>
            <person name="Brown S.J."/>
            <person name="Denell R."/>
            <person name="Beeman R.W."/>
            <person name="Gibbs R."/>
            <person name="Beeman R.W."/>
            <person name="Brown S.J."/>
            <person name="Bucher G."/>
            <person name="Friedrich M."/>
            <person name="Grimmelikhuijzen C.J."/>
            <person name="Klingler M."/>
            <person name="Lorenzen M."/>
            <person name="Richards S."/>
            <person name="Roth S."/>
            <person name="Schroder R."/>
            <person name="Tautz D."/>
            <person name="Zdobnov E.M."/>
            <person name="Muzny D."/>
            <person name="Gibbs R.A."/>
            <person name="Weinstock G.M."/>
            <person name="Attaway T."/>
            <person name="Bell S."/>
            <person name="Buhay C.J."/>
            <person name="Chandrabose M.N."/>
            <person name="Chavez D."/>
            <person name="Clerk-Blankenburg K.P."/>
            <person name="Cree A."/>
            <person name="Dao M."/>
            <person name="Davis C."/>
            <person name="Chacko J."/>
            <person name="Dinh H."/>
            <person name="Dugan-Rocha S."/>
            <person name="Fowler G."/>
            <person name="Garner T.T."/>
            <person name="Garnes J."/>
            <person name="Gnirke A."/>
            <person name="Hawes A."/>
            <person name="Hernandez J."/>
            <person name="Hines S."/>
            <person name="Holder M."/>
            <person name="Hume J."/>
            <person name="Jhangiani S.N."/>
            <person name="Joshi V."/>
            <person name="Khan Z.M."/>
            <person name="Jackson L."/>
            <person name="Kovar C."/>
            <person name="Kowis A."/>
            <person name="Lee S."/>
            <person name="Lewis L.R."/>
            <person name="Margolis J."/>
            <person name="Morgan M."/>
            <person name="Nazareth L.V."/>
            <person name="Nguyen N."/>
            <person name="Okwuonu G."/>
            <person name="Parker D."/>
            <person name="Richards S."/>
            <person name="Ruiz S.J."/>
            <person name="Santibanez J."/>
            <person name="Savard J."/>
            <person name="Scherer S.E."/>
            <person name="Schneider B."/>
            <person name="Sodergren E."/>
            <person name="Tautz D."/>
            <person name="Vattahil S."/>
            <person name="Villasana D."/>
            <person name="White C.S."/>
            <person name="Wright R."/>
            <person name="Park Y."/>
            <person name="Beeman R.W."/>
            <person name="Lord J."/>
            <person name="Oppert B."/>
            <person name="Lorenzen M."/>
            <person name="Brown S."/>
            <person name="Wang L."/>
            <person name="Savard J."/>
            <person name="Tautz D."/>
            <person name="Richards S."/>
            <person name="Weinstock G."/>
            <person name="Gibbs R.A."/>
            <person name="Liu Y."/>
            <person name="Worley K."/>
            <person name="Weinstock G."/>
            <person name="Elsik C.G."/>
            <person name="Reese J.T."/>
            <person name="Elhaik E."/>
            <person name="Landan G."/>
            <person name="Graur D."/>
            <person name="Arensburger P."/>
            <person name="Atkinson P."/>
            <person name="Beeman R.W."/>
            <person name="Beidler J."/>
            <person name="Brown S.J."/>
            <person name="Demuth J.P."/>
            <person name="Drury D.W."/>
            <person name="Du Y.Z."/>
            <person name="Fujiwara H."/>
            <person name="Lorenzen M."/>
            <person name="Maselli V."/>
            <person name="Osanai M."/>
            <person name="Park Y."/>
            <person name="Robertson H.M."/>
            <person name="Tu Z."/>
            <person name="Wang J.J."/>
            <person name="Wang S."/>
            <person name="Richards S."/>
            <person name="Song H."/>
            <person name="Zhang L."/>
            <person name="Sodergren E."/>
            <person name="Werner D."/>
            <person name="Stanke M."/>
            <person name="Morgenstern B."/>
            <person name="Solovyev V."/>
            <person name="Kosarev P."/>
            <person name="Brown G."/>
            <person name="Chen H.C."/>
            <person name="Ermolaeva O."/>
            <person name="Hlavina W."/>
            <person name="Kapustin Y."/>
            <person name="Kiryutin B."/>
            <person name="Kitts P."/>
            <person name="Maglott D."/>
            <person name="Pruitt K."/>
            <person name="Sapojnikov V."/>
            <person name="Souvorov A."/>
            <person name="Mackey A.J."/>
            <person name="Waterhouse R.M."/>
            <person name="Wyder S."/>
            <person name="Zdobnov E.M."/>
            <person name="Zdobnov E.M."/>
            <person name="Wyder S."/>
            <person name="Kriventseva E.V."/>
            <person name="Kadowaki T."/>
            <person name="Bork P."/>
            <person name="Aranda M."/>
            <person name="Bao R."/>
            <person name="Beermann A."/>
            <person name="Berns N."/>
            <person name="Bolognesi R."/>
            <person name="Bonneton F."/>
            <person name="Bopp D."/>
            <person name="Brown S.J."/>
            <person name="Bucher G."/>
            <person name="Butts T."/>
            <person name="Chaumot A."/>
            <person name="Denell R.E."/>
            <person name="Ferrier D.E."/>
            <person name="Friedrich M."/>
            <person name="Gordon C.M."/>
            <person name="Jindra M."/>
            <person name="Klingler M."/>
            <person name="Lan Q."/>
            <person name="Lattorff H.M."/>
            <person name="Laudet V."/>
            <person name="von Levetsow C."/>
            <person name="Liu Z."/>
            <person name="Lutz R."/>
            <person name="Lynch J.A."/>
            <person name="da Fonseca R.N."/>
            <person name="Posnien N."/>
            <person name="Reuter R."/>
            <person name="Roth S."/>
            <person name="Savard J."/>
            <person name="Schinko J.B."/>
            <person name="Schmitt C."/>
            <person name="Schoppmeier M."/>
            <person name="Schroder R."/>
            <person name="Shippy T.D."/>
            <person name="Simonnet F."/>
            <person name="Marques-Souza H."/>
            <person name="Tautz D."/>
            <person name="Tomoyasu Y."/>
            <person name="Trauner J."/>
            <person name="Van der Zee M."/>
            <person name="Vervoort M."/>
            <person name="Wittkopp N."/>
            <person name="Wimmer E.A."/>
            <person name="Yang X."/>
            <person name="Jones A.K."/>
            <person name="Sattelle D.B."/>
            <person name="Ebert P.R."/>
            <person name="Nelson D."/>
            <person name="Scott J.G."/>
            <person name="Beeman R.W."/>
            <person name="Muthukrishnan S."/>
            <person name="Kramer K.J."/>
            <person name="Arakane Y."/>
            <person name="Beeman R.W."/>
            <person name="Zhu Q."/>
            <person name="Hogenkamp D."/>
            <person name="Dixit R."/>
            <person name="Oppert B."/>
            <person name="Jiang H."/>
            <person name="Zou Z."/>
            <person name="Marshall J."/>
            <person name="Elpidina E."/>
            <person name="Vinokurov K."/>
            <person name="Oppert C."/>
            <person name="Zou Z."/>
            <person name="Evans J."/>
            <person name="Lu Z."/>
            <person name="Zhao P."/>
            <person name="Sumathipala N."/>
            <person name="Altincicek B."/>
            <person name="Vilcinskas A."/>
            <person name="Williams M."/>
            <person name="Hultmark D."/>
            <person name="Hetru C."/>
            <person name="Jiang H."/>
            <person name="Grimmelikhuijzen C.J."/>
            <person name="Hauser F."/>
            <person name="Cazzamali G."/>
            <person name="Williamson M."/>
            <person name="Park Y."/>
            <person name="Li B."/>
            <person name="Tanaka Y."/>
            <person name="Predel R."/>
            <person name="Neupert S."/>
            <person name="Schachtner J."/>
            <person name="Verleyen P."/>
            <person name="Raible F."/>
            <person name="Bork P."/>
            <person name="Friedrich M."/>
            <person name="Walden K.K."/>
            <person name="Robertson H.M."/>
            <person name="Angeli S."/>
            <person name="Foret S."/>
            <person name="Bucher G."/>
            <person name="Schuetz S."/>
            <person name="Maleszka R."/>
            <person name="Wimmer E.A."/>
            <person name="Beeman R.W."/>
            <person name="Lorenzen M."/>
            <person name="Tomoyasu Y."/>
            <person name="Miller S.C."/>
            <person name="Grossmann D."/>
            <person name="Bucher G."/>
        </authorList>
    </citation>
    <scope>NUCLEOTIDE SEQUENCE [LARGE SCALE GENOMIC DNA]</scope>
    <source>
        <strain evidence="2 3">Georgia GA2</strain>
    </source>
</reference>